<keyword evidence="1" id="KW-0732">Signal</keyword>
<reference evidence="2" key="1">
    <citation type="submission" date="2022-07" db="EMBL/GenBank/DDBJ databases">
        <title>Pseudosulfitobacter sp. strain AP-MA-4, whole genome sequence.</title>
        <authorList>
            <person name="Jiang Y."/>
        </authorList>
    </citation>
    <scope>NUCLEOTIDE SEQUENCE</scope>
    <source>
        <strain evidence="2">AP-MA-4</strain>
    </source>
</reference>
<sequence length="119" mass="12679">MRGPIVALCAAMFALPLSAQETSQAGGAVLRGLDTFNGHVTDMEVATGQGVEFGRMNIVVRDCRYPVGNPSGDAFVSLEISQTGREGVIFSGWMIASAPALSAMEHPRYDVWVLRCTTS</sequence>
<name>A0ABT1YY24_9RHOB</name>
<feature type="signal peptide" evidence="1">
    <location>
        <begin position="1"/>
        <end position="19"/>
    </location>
</feature>
<dbReference type="Pfam" id="PF09923">
    <property type="entry name" value="DUF2155"/>
    <property type="match status" value="1"/>
</dbReference>
<gene>
    <name evidence="2" type="ORF">NTA49_04455</name>
</gene>
<evidence type="ECO:0000313" key="2">
    <source>
        <dbReference type="EMBL" id="MCR8825780.1"/>
    </source>
</evidence>
<dbReference type="Proteomes" id="UP001165396">
    <property type="component" value="Unassembled WGS sequence"/>
</dbReference>
<evidence type="ECO:0000256" key="1">
    <source>
        <dbReference type="SAM" id="SignalP"/>
    </source>
</evidence>
<dbReference type="InterPro" id="IPR019225">
    <property type="entry name" value="DUF2155"/>
</dbReference>
<keyword evidence="3" id="KW-1185">Reference proteome</keyword>
<comment type="caution">
    <text evidence="2">The sequence shown here is derived from an EMBL/GenBank/DDBJ whole genome shotgun (WGS) entry which is preliminary data.</text>
</comment>
<feature type="chain" id="PRO_5046429224" evidence="1">
    <location>
        <begin position="20"/>
        <end position="119"/>
    </location>
</feature>
<dbReference type="RefSeq" id="WP_258293454.1">
    <property type="nucleotide sequence ID" value="NZ_JANKJG010000002.1"/>
</dbReference>
<dbReference type="EMBL" id="JANKJG010000002">
    <property type="protein sequence ID" value="MCR8825780.1"/>
    <property type="molecule type" value="Genomic_DNA"/>
</dbReference>
<accession>A0ABT1YY24</accession>
<evidence type="ECO:0000313" key="3">
    <source>
        <dbReference type="Proteomes" id="UP001165396"/>
    </source>
</evidence>
<protein>
    <submittedName>
        <fullName evidence="2">DUF2155 domain-containing protein</fullName>
    </submittedName>
</protein>
<proteinExistence type="predicted"/>
<organism evidence="2 3">
    <name type="scientific">Pseudosulfitobacter koreensis</name>
    <dbReference type="NCBI Taxonomy" id="2968472"/>
    <lineage>
        <taxon>Bacteria</taxon>
        <taxon>Pseudomonadati</taxon>
        <taxon>Pseudomonadota</taxon>
        <taxon>Alphaproteobacteria</taxon>
        <taxon>Rhodobacterales</taxon>
        <taxon>Roseobacteraceae</taxon>
        <taxon>Pseudosulfitobacter</taxon>
    </lineage>
</organism>